<dbReference type="PROSITE" id="PS50853">
    <property type="entry name" value="FN3"/>
    <property type="match status" value="3"/>
</dbReference>
<dbReference type="InterPro" id="IPR032179">
    <property type="entry name" value="Cry22Aa_Ig-like"/>
</dbReference>
<dbReference type="SUPFAM" id="SSF49299">
    <property type="entry name" value="PKD domain"/>
    <property type="match status" value="3"/>
</dbReference>
<dbReference type="EMBL" id="CP090569">
    <property type="protein sequence ID" value="USF86144.1"/>
    <property type="molecule type" value="Genomic_DNA"/>
</dbReference>
<dbReference type="InterPro" id="IPR022790">
    <property type="entry name" value="GH26_dom"/>
</dbReference>
<feature type="domain" description="GH26" evidence="7">
    <location>
        <begin position="2745"/>
        <end position="3060"/>
    </location>
</feature>
<dbReference type="InterPro" id="IPR003961">
    <property type="entry name" value="FN3_dom"/>
</dbReference>
<name>A0A9J6ZTT6_9GAMM</name>
<dbReference type="SMART" id="SM00060">
    <property type="entry name" value="FN3"/>
    <property type="match status" value="3"/>
</dbReference>
<dbReference type="Proteomes" id="UP001056649">
    <property type="component" value="Chromosome"/>
</dbReference>
<dbReference type="FunFam" id="2.60.40.10:FF:002029">
    <property type="entry name" value="Predicted protein"/>
    <property type="match status" value="9"/>
</dbReference>
<dbReference type="GO" id="GO:0016020">
    <property type="term" value="C:membrane"/>
    <property type="evidence" value="ECO:0007669"/>
    <property type="project" value="InterPro"/>
</dbReference>
<feature type="active site" description="Nucleophile" evidence="4">
    <location>
        <position position="3000"/>
    </location>
</feature>
<feature type="domain" description="Fibronectin type-III" evidence="6">
    <location>
        <begin position="1542"/>
        <end position="1627"/>
    </location>
</feature>
<dbReference type="Pfam" id="PF02156">
    <property type="entry name" value="Glyco_hydro_26"/>
    <property type="match status" value="1"/>
</dbReference>
<dbReference type="InterPro" id="IPR015919">
    <property type="entry name" value="Cadherin-like_sf"/>
</dbReference>
<evidence type="ECO:0000256" key="1">
    <source>
        <dbReference type="ARBA" id="ARBA00022801"/>
    </source>
</evidence>
<dbReference type="Gene3D" id="3.20.20.80">
    <property type="entry name" value="Glycosidases"/>
    <property type="match status" value="1"/>
</dbReference>
<evidence type="ECO:0000259" key="6">
    <source>
        <dbReference type="PROSITE" id="PS50853"/>
    </source>
</evidence>
<dbReference type="PROSITE" id="PS50093">
    <property type="entry name" value="PKD"/>
    <property type="match status" value="3"/>
</dbReference>
<reference evidence="8" key="1">
    <citation type="journal article" date="2022" name="Mol. Ecol. Resour.">
        <title>The complete and closed genome of the facultative generalist Candidatus Endoriftia persephone from deep-sea hydrothermal vents.</title>
        <authorList>
            <person name="de Oliveira A.L."/>
            <person name="Srivastava A."/>
            <person name="Espada-Hinojosa S."/>
            <person name="Bright M."/>
        </authorList>
    </citation>
    <scope>NUCLEOTIDE SEQUENCE</scope>
    <source>
        <strain evidence="8">Tica-EPR-9o50.N</strain>
    </source>
</reference>
<dbReference type="PANTHER" id="PTHR15127:SF32">
    <property type="entry name" value="HEAVYWEIGHT, ISOFORM A"/>
    <property type="match status" value="1"/>
</dbReference>
<dbReference type="SUPFAM" id="SSF51445">
    <property type="entry name" value="(Trans)glycosidases"/>
    <property type="match status" value="1"/>
</dbReference>
<dbReference type="SUPFAM" id="SSF103647">
    <property type="entry name" value="TSP type-3 repeat"/>
    <property type="match status" value="1"/>
</dbReference>
<proteinExistence type="inferred from homology"/>
<dbReference type="RefSeq" id="WP_251859168.1">
    <property type="nucleotide sequence ID" value="NZ_CP090569.1"/>
</dbReference>
<evidence type="ECO:0000256" key="2">
    <source>
        <dbReference type="ARBA" id="ARBA00022999"/>
    </source>
</evidence>
<dbReference type="Pfam" id="PF18911">
    <property type="entry name" value="PKD_4"/>
    <property type="match status" value="3"/>
</dbReference>
<dbReference type="CDD" id="cd00146">
    <property type="entry name" value="PKD"/>
    <property type="match status" value="3"/>
</dbReference>
<dbReference type="Pfam" id="PF00041">
    <property type="entry name" value="fn3"/>
    <property type="match status" value="2"/>
</dbReference>
<dbReference type="InterPro" id="IPR017853">
    <property type="entry name" value="GH"/>
</dbReference>
<gene>
    <name evidence="8" type="ORF">L0Y14_08240</name>
</gene>
<protein>
    <submittedName>
        <fullName evidence="8">DUF5011 domain-containing protein</fullName>
    </submittedName>
</protein>
<dbReference type="InterPro" id="IPR051846">
    <property type="entry name" value="SH2_domain_adapters"/>
</dbReference>
<evidence type="ECO:0000259" key="5">
    <source>
        <dbReference type="PROSITE" id="PS50093"/>
    </source>
</evidence>
<dbReference type="SUPFAM" id="SSF49265">
    <property type="entry name" value="Fibronectin type III"/>
    <property type="match status" value="2"/>
</dbReference>
<dbReference type="GO" id="GO:0004553">
    <property type="term" value="F:hydrolase activity, hydrolyzing O-glycosyl compounds"/>
    <property type="evidence" value="ECO:0007669"/>
    <property type="project" value="InterPro"/>
</dbReference>
<dbReference type="InterPro" id="IPR028974">
    <property type="entry name" value="TSP_type-3_rpt"/>
</dbReference>
<keyword evidence="3 4" id="KW-0326">Glycosidase</keyword>
<dbReference type="InterPro" id="IPR013783">
    <property type="entry name" value="Ig-like_fold"/>
</dbReference>
<dbReference type="InterPro" id="IPR022409">
    <property type="entry name" value="PKD/Chitinase_dom"/>
</dbReference>
<dbReference type="Pfam" id="PF16403">
    <property type="entry name" value="Bact_surface_Ig-like"/>
    <property type="match status" value="10"/>
</dbReference>
<feature type="active site" description="Proton donor" evidence="4">
    <location>
        <position position="2886"/>
    </location>
</feature>
<dbReference type="SMART" id="SM00089">
    <property type="entry name" value="PKD"/>
    <property type="match status" value="11"/>
</dbReference>
<feature type="domain" description="Fibronectin type-III" evidence="6">
    <location>
        <begin position="1093"/>
        <end position="1181"/>
    </location>
</feature>
<dbReference type="InterPro" id="IPR036116">
    <property type="entry name" value="FN3_sf"/>
</dbReference>
<keyword evidence="1 4" id="KW-0378">Hydrolase</keyword>
<dbReference type="InterPro" id="IPR021986">
    <property type="entry name" value="Spherulin4"/>
</dbReference>
<keyword evidence="9" id="KW-1185">Reference proteome</keyword>
<feature type="domain" description="PKD" evidence="5">
    <location>
        <begin position="561"/>
        <end position="649"/>
    </location>
</feature>
<sequence length="3392" mass="352119">MTGPLGPGLTYTDSSTPVIVKAAQGQQPNTMIYMPPGSIARGSKFGKFAYEHGFICVGPPVDGPRQFHSCLNDAGLTWNTQNAGGTGGPDDREVREHAVALGSDFEEMAELIAPEAIPNTVLVTGPSRNGGMRTAYIRSNGINELGPDDPFYLVGFKEIGFWSEARNMDNWSRGDPNLFEIRDLAYIWHMHNPTSIWGSMTVPNYRLIWITVGPSNYGPFIPFSIDDPYIHEAFQDGSYEKSIISNPYSHAEIAAIEDAIMAADGNVKGDIREIQRRIVERLEITPSGVGVTTNSLPDGDTSQPYSTTLTAYGQAVPFTWRLLSGTLPNGLTLSASGVISGTPTGNDSQSFTVEVSDADGNKATKSLTISVIDSASILFDADFDSNEDGFSYLDDGFRGTSQARYASGSRQPSAGFAGSGALEVKLGGIDADDIFGMSGGWQRSFTLSAPTEVELNFRYRLDHAAFYESDELSQVLFSLDNVLFGVSPNDYVAEIVGDGNGGSIQTTNWQTFQINLGTLAAGEHTLMIGAYNNKKTAANETTSVYVDDLLLRVVGEINQVPSAVAVADTQLGAAPLTVSFTGSNSSDSDGSIASYAWGFGDGNNSGSADPSHTYTSQGVYTATLTVTDDGGASSSASLTITVTETPDTEAPSVPEGLIVSAEGTDKINLSWQPASDNVAVTGYRIFRDGNELATTSETSYQDSGLSASTSYEYRVSAFDNWENESDPSDSDSATTGAAPVMTSLTLDPSFLRLEIGGTRQFDAVGLDQYGNPITASQVWSVDGGGSLTDGGYFRADTVGGPYTVTVETGGLTATATVVVAPTSTLIETYFSSDTEGFSYRDDSFRGTSAPGYADGFWQSEGGHAGGALEVLLGGIDGKDIPGMSGGWEREFNLSGPTELILSFRYLVSQAPHYESHEYSELLLSLDGELVGENAGIRVYGNGNGGPDETTGWQSLEINLGTLGIGSHTLTIGGYNNLKTATNESTRILIDDLLMRASGVLNIAPNAVATVDQNSGVVPFSANFTGSNSSDPDGVIAAWSWGFGDGSSSSEADPSHSYTAAGSYTATLTVTDDVGATDSASVVITVVDLPDTNAPSIPQSLLANATGTTTIDLSWQAASDNVAVTGYRIFRDGSEIATTTATSFQDSSLDASTSYSYAVSAYDAAGNESSRSSADSATTLDAAVLSSLNLTPSAAQVEVGGSQQFTATGEDQYGNPILVAPVWSVSGGGSISQSGLFSATSVGGPFTITAVNGALSATASVSVALPSNIIDTHFDGDASGFTYLDDAFRGTTQPGYADGSWSADQGFSGGALQVILGGIDSRDIVGMSGGWQRNFSLGVPTELVLSFRYQLSQSPHYESNEQSQMLLSIDGVLVGLSSDDFIAQIAGNGNGGPDETTGWQSVEINLGSLPTGEHSLIIGGHNNLKTSANESTRILIDDLQLRSAGVINLAPNAVARVLESTGVVPFTAVFDASGSNDPNGSIVDYSWDFGDGNSATGATPSHIYTSAGTYTVTLTVTDDGGATASDSLTIEVNETLDEEAPSVPQSLSATSVDSTSINLVWQSSTDNVAVTGYRIFRDGTEIATSESPSFQDNSLSSATAYSYQVSAFDAWGNESERSDATSATTGEAPLLTSMSVNPTGVTIGVGNSLQFTIDSQDQFGNPIEVTPVWSINAGGSISETGLFTAVSVGGPFTVRAEADGIVATATVSVNQSLPLFQEGFDSGANGFVYLDDAFRGTTQPDYADGRWQANGGFSGAGLEVILGGIDTIDTFGQSGGWQHNFNLAEPAEVSLSFRYNLSQSPHYEANEQSQMLVSLDGVLFGLDPNDYIAQLAGNGNGGLDETTGWQLFEVNFGTLPAGDHSIVIGGFNNQKTAANEITTAQIDDVELMATGSPVPSDTTPPVITLLGANPISIEAGSAFTDPGATASDAFDGDLTASIQVSGSVAPATAGSYTLTYSVTDAAGNSATATRTVTVAAASNPVITLLGANPLSIEAGSAFTDPGATASDAFDGDLTASIQMSGSVDPATAGSYTLTYSVTDTAGHTTSVTRTVTVVAASNPVITLLGANPLSIEAGSAFTDPGATASDTFDGDLTVSLQVSGSVDPATAGSYTLTYSVTDTAGHTTSVTRTVTVVAASNPVITLLGANPLSIEAGSAFTDPGATASDAFDGDLTASIQMSGSVDPATAGSYTLTYSVTDAAGNSATATRTVTVVAASNPVITLLGANPITLEAGSSFTDPGATASDAFDGDLTASLQVTGSVDPATAGSYTLTYSVTDAAGNSATATRTVTVVAASNPVITLLGANPLSIEAGSAFTDPGATASDTFDGDLTASIQMSGSVAPATAGSYTLTYSVTDAAGNSATATRTVTVAAASNPVITLLGANPLSIEAGSAFTDPGATASDAFDGDLTASIQMSGSVDPATAGSYTLTYSVTDTAGHTTSVTRTVTVVAASNPVITLLGANPLSIEAGSAFTDPGATASDTFDGDLTVSLQVSGSVDPATAGSYTLTYSVTDTAGHTTSVTRTVTVVAASNPVITLLGANPLSIEAGSAFTDPGATASDAFDGDLTASIQMSGSVDPATAGSYTLTYSVTDAAGNSATATRTVTVVAASNPVITLLGANPITLEAGSSFTDPGATASDTFDGDLTASIQVTGSVDTTVVGSYTRTYSVTDAAGHIASVVRQVEVVALGPVDTDGDGIPDSEDLDDDNDGMTDLWELQYGLDPLYAADAGLDADGDGFYNLSEFYAATSPLDATVFPGQGASGTTLLGVYHGNQGWAIPDLQAMEAWQNNKQHAVVTLFTSFGESQRNNLVTYQLPNIWNNGNVPLISWEPYLDGVDPESIEADIANGDHDAYLTSWMDGLKGFLSGPDGQFGTTDDRRVYIRLAHEMNGNWYPWSARSVGENPADYIAMWRHVHDAATAIGLGREHVQWVWSVNASDHGSYGWIAEDYYPGDAYVDWLGIDGYNWASRAADQTWRTPAQVFDAMLARLRALADKPVAINEVATQTNAGANLVEKNSWIQLLFAYLSQNNIGMLSWFNEDKEYDWAIFAGSYGDEAVATGEKGYSAYRTAVQSDRLIPADSGNPRLLTQAQFEGRLAAAESRPGILLPLYSYPSHWDAASYLWDDVAAAQSRVDITAIINPANGPGTTPTSLGTPNADYQIGLAELRDAGVRIIGYVPTCWANSVASAGCYNSRTLDDIKRDILSYAQNFDIHGIFFDEAATGAEQAAIYQDLTAYARGLGLNFIVANPGTATDQAYVTGDNGVDNAVTFESDYAHWLSASQPSDWTQTAAPGQTTALIYDVPDAAQMQAMANRAVQWNFGYLYITDDSLDNPWDSLPSYWNDLVDTLSGLQAGDDYDGDGMLNAEDSCPLVSNIGDIDSDGDGLGDLCDAGP</sequence>
<organism evidence="8 9">
    <name type="scientific">Candidatus Endoriftia persephonae</name>
    <dbReference type="NCBI Taxonomy" id="393765"/>
    <lineage>
        <taxon>Bacteria</taxon>
        <taxon>Pseudomonadati</taxon>
        <taxon>Pseudomonadota</taxon>
        <taxon>Gammaproteobacteria</taxon>
        <taxon>Chromatiales</taxon>
        <taxon>Sedimenticolaceae</taxon>
        <taxon>Candidatus Endoriftia</taxon>
    </lineage>
</organism>
<feature type="domain" description="PKD" evidence="5">
    <location>
        <begin position="1004"/>
        <end position="1085"/>
    </location>
</feature>
<dbReference type="InterPro" id="IPR000601">
    <property type="entry name" value="PKD_dom"/>
</dbReference>
<evidence type="ECO:0000313" key="9">
    <source>
        <dbReference type="Proteomes" id="UP001056649"/>
    </source>
</evidence>
<dbReference type="Gene3D" id="2.60.40.10">
    <property type="entry name" value="Immunoglobulins"/>
    <property type="match status" value="17"/>
</dbReference>
<dbReference type="KEGG" id="eps:L0Y14_08240"/>
<dbReference type="CDD" id="cd00063">
    <property type="entry name" value="FN3"/>
    <property type="match status" value="3"/>
</dbReference>
<evidence type="ECO:0000256" key="4">
    <source>
        <dbReference type="PROSITE-ProRule" id="PRU01100"/>
    </source>
</evidence>
<dbReference type="SUPFAM" id="SSF49313">
    <property type="entry name" value="Cadherin-like"/>
    <property type="match status" value="1"/>
</dbReference>
<evidence type="ECO:0000256" key="3">
    <source>
        <dbReference type="ARBA" id="ARBA00023295"/>
    </source>
</evidence>
<feature type="domain" description="PKD" evidence="5">
    <location>
        <begin position="1450"/>
        <end position="1531"/>
    </location>
</feature>
<comment type="similarity">
    <text evidence="4">Belongs to the glycosyl hydrolase 26 family.</text>
</comment>
<keyword evidence="2" id="KW-0727">SH2 domain</keyword>
<dbReference type="Pfam" id="PF05345">
    <property type="entry name" value="He_PIG"/>
    <property type="match status" value="1"/>
</dbReference>
<dbReference type="Pfam" id="PF12138">
    <property type="entry name" value="Spherulin4"/>
    <property type="match status" value="1"/>
</dbReference>
<dbReference type="GO" id="GO:0001784">
    <property type="term" value="F:phosphotyrosine residue binding"/>
    <property type="evidence" value="ECO:0007669"/>
    <property type="project" value="TreeGrafter"/>
</dbReference>
<evidence type="ECO:0000259" key="7">
    <source>
        <dbReference type="PROSITE" id="PS51764"/>
    </source>
</evidence>
<dbReference type="PROSITE" id="PS51764">
    <property type="entry name" value="GH26"/>
    <property type="match status" value="1"/>
</dbReference>
<evidence type="ECO:0000313" key="8">
    <source>
        <dbReference type="EMBL" id="USF86144.1"/>
    </source>
</evidence>
<feature type="domain" description="Fibronectin type-III" evidence="6">
    <location>
        <begin position="653"/>
        <end position="738"/>
    </location>
</feature>
<dbReference type="PANTHER" id="PTHR15127">
    <property type="entry name" value="HEAVYWEIGHT, ISOFORM A"/>
    <property type="match status" value="1"/>
</dbReference>
<dbReference type="GO" id="GO:0005509">
    <property type="term" value="F:calcium ion binding"/>
    <property type="evidence" value="ECO:0007669"/>
    <property type="project" value="InterPro"/>
</dbReference>
<dbReference type="Gene3D" id="2.60.40.1080">
    <property type="match status" value="2"/>
</dbReference>
<dbReference type="InterPro" id="IPR035986">
    <property type="entry name" value="PKD_dom_sf"/>
</dbReference>
<dbReference type="Gene3D" id="4.10.1080.10">
    <property type="entry name" value="TSP type-3 repeat"/>
    <property type="match status" value="1"/>
</dbReference>
<accession>A0A9J6ZTT6</accession>